<dbReference type="PROSITE" id="PS00107">
    <property type="entry name" value="PROTEIN_KINASE_ATP"/>
    <property type="match status" value="1"/>
</dbReference>
<keyword evidence="8 11" id="KW-0067">ATP-binding</keyword>
<evidence type="ECO:0000259" key="13">
    <source>
        <dbReference type="PROSITE" id="PS50011"/>
    </source>
</evidence>
<comment type="catalytic activity">
    <reaction evidence="9">
        <text>L-threonyl-[protein] + ATP = O-phospho-L-threonyl-[protein] + ADP + H(+)</text>
        <dbReference type="Rhea" id="RHEA:46608"/>
        <dbReference type="Rhea" id="RHEA-COMP:11060"/>
        <dbReference type="Rhea" id="RHEA-COMP:11605"/>
        <dbReference type="ChEBI" id="CHEBI:15378"/>
        <dbReference type="ChEBI" id="CHEBI:30013"/>
        <dbReference type="ChEBI" id="CHEBI:30616"/>
        <dbReference type="ChEBI" id="CHEBI:61977"/>
        <dbReference type="ChEBI" id="CHEBI:456216"/>
        <dbReference type="EC" id="2.7.11.1"/>
    </reaction>
</comment>
<evidence type="ECO:0000256" key="1">
    <source>
        <dbReference type="ARBA" id="ARBA00005354"/>
    </source>
</evidence>
<gene>
    <name evidence="14" type="primary">CRK1_5</name>
    <name evidence="14" type="ORF">CASFOL_025561</name>
</gene>
<evidence type="ECO:0000256" key="7">
    <source>
        <dbReference type="ARBA" id="ARBA00022777"/>
    </source>
</evidence>
<evidence type="ECO:0000313" key="14">
    <source>
        <dbReference type="EMBL" id="KAL3632577.1"/>
    </source>
</evidence>
<dbReference type="FunFam" id="1.10.510.10:FF:001864">
    <property type="entry name" value="Calcium-dependent protein kinase SK5"/>
    <property type="match status" value="1"/>
</dbReference>
<dbReference type="Gene3D" id="1.10.238.10">
    <property type="entry name" value="EF-hand"/>
    <property type="match status" value="2"/>
</dbReference>
<reference evidence="15" key="1">
    <citation type="journal article" date="2024" name="IScience">
        <title>Strigolactones Initiate the Formation of Haustorium-like Structures in Castilleja.</title>
        <authorList>
            <person name="Buerger M."/>
            <person name="Peterson D."/>
            <person name="Chory J."/>
        </authorList>
    </citation>
    <scope>NUCLEOTIDE SEQUENCE [LARGE SCALE GENOMIC DNA]</scope>
</reference>
<dbReference type="InterPro" id="IPR050205">
    <property type="entry name" value="CDPK_Ser/Thr_kinases"/>
</dbReference>
<dbReference type="PROSITE" id="PS00108">
    <property type="entry name" value="PROTEIN_KINASE_ST"/>
    <property type="match status" value="1"/>
</dbReference>
<dbReference type="GO" id="GO:0004674">
    <property type="term" value="F:protein serine/threonine kinase activity"/>
    <property type="evidence" value="ECO:0007669"/>
    <property type="project" value="UniProtKB-KW"/>
</dbReference>
<comment type="caution">
    <text evidence="14">The sequence shown here is derived from an EMBL/GenBank/DDBJ whole genome shotgun (WGS) entry which is preliminary data.</text>
</comment>
<organism evidence="14 15">
    <name type="scientific">Castilleja foliolosa</name>
    <dbReference type="NCBI Taxonomy" id="1961234"/>
    <lineage>
        <taxon>Eukaryota</taxon>
        <taxon>Viridiplantae</taxon>
        <taxon>Streptophyta</taxon>
        <taxon>Embryophyta</taxon>
        <taxon>Tracheophyta</taxon>
        <taxon>Spermatophyta</taxon>
        <taxon>Magnoliopsida</taxon>
        <taxon>eudicotyledons</taxon>
        <taxon>Gunneridae</taxon>
        <taxon>Pentapetalae</taxon>
        <taxon>asterids</taxon>
        <taxon>lamiids</taxon>
        <taxon>Lamiales</taxon>
        <taxon>Orobanchaceae</taxon>
        <taxon>Pedicularideae</taxon>
        <taxon>Castillejinae</taxon>
        <taxon>Castilleja</taxon>
    </lineage>
</organism>
<feature type="region of interest" description="Disordered" evidence="12">
    <location>
        <begin position="1"/>
        <end position="29"/>
    </location>
</feature>
<keyword evidence="3 14" id="KW-0723">Serine/threonine-protein kinase</keyword>
<evidence type="ECO:0000256" key="12">
    <source>
        <dbReference type="SAM" id="MobiDB-lite"/>
    </source>
</evidence>
<dbReference type="EMBL" id="JAVIJP010000032">
    <property type="protein sequence ID" value="KAL3632577.1"/>
    <property type="molecule type" value="Genomic_DNA"/>
</dbReference>
<dbReference type="InterPro" id="IPR011009">
    <property type="entry name" value="Kinase-like_dom_sf"/>
</dbReference>
<dbReference type="SUPFAM" id="SSF47473">
    <property type="entry name" value="EF-hand"/>
    <property type="match status" value="1"/>
</dbReference>
<keyword evidence="7 14" id="KW-0418">Kinase</keyword>
<dbReference type="Pfam" id="PF00069">
    <property type="entry name" value="Pkinase"/>
    <property type="match status" value="1"/>
</dbReference>
<dbReference type="InterPro" id="IPR017441">
    <property type="entry name" value="Protein_kinase_ATP_BS"/>
</dbReference>
<dbReference type="InterPro" id="IPR000719">
    <property type="entry name" value="Prot_kinase_dom"/>
</dbReference>
<feature type="domain" description="Protein kinase" evidence="13">
    <location>
        <begin position="124"/>
        <end position="386"/>
    </location>
</feature>
<dbReference type="Gene3D" id="3.30.200.20">
    <property type="entry name" value="Phosphorylase Kinase, domain 1"/>
    <property type="match status" value="1"/>
</dbReference>
<keyword evidence="6 11" id="KW-0547">Nucleotide-binding</keyword>
<keyword evidence="15" id="KW-1185">Reference proteome</keyword>
<dbReference type="CDD" id="cd05117">
    <property type="entry name" value="STKc_CAMK"/>
    <property type="match status" value="1"/>
</dbReference>
<dbReference type="AlphaFoldDB" id="A0ABD3CSG3"/>
<dbReference type="PROSITE" id="PS50011">
    <property type="entry name" value="PROTEIN_KINASE_DOM"/>
    <property type="match status" value="1"/>
</dbReference>
<dbReference type="Proteomes" id="UP001632038">
    <property type="component" value="Unassembled WGS sequence"/>
</dbReference>
<dbReference type="SUPFAM" id="SSF56112">
    <property type="entry name" value="Protein kinase-like (PK-like)"/>
    <property type="match status" value="1"/>
</dbReference>
<evidence type="ECO:0000256" key="6">
    <source>
        <dbReference type="ARBA" id="ARBA00022741"/>
    </source>
</evidence>
<evidence type="ECO:0000256" key="4">
    <source>
        <dbReference type="ARBA" id="ARBA00022679"/>
    </source>
</evidence>
<dbReference type="GO" id="GO:0005524">
    <property type="term" value="F:ATP binding"/>
    <property type="evidence" value="ECO:0007669"/>
    <property type="project" value="UniProtKB-UniRule"/>
</dbReference>
<comment type="catalytic activity">
    <reaction evidence="10">
        <text>L-seryl-[protein] + ATP = O-phospho-L-seryl-[protein] + ADP + H(+)</text>
        <dbReference type="Rhea" id="RHEA:17989"/>
        <dbReference type="Rhea" id="RHEA-COMP:9863"/>
        <dbReference type="Rhea" id="RHEA-COMP:11604"/>
        <dbReference type="ChEBI" id="CHEBI:15378"/>
        <dbReference type="ChEBI" id="CHEBI:29999"/>
        <dbReference type="ChEBI" id="CHEBI:30616"/>
        <dbReference type="ChEBI" id="CHEBI:83421"/>
        <dbReference type="ChEBI" id="CHEBI:456216"/>
        <dbReference type="EC" id="2.7.11.1"/>
    </reaction>
</comment>
<accession>A0ABD3CSG3</accession>
<feature type="binding site" evidence="11">
    <location>
        <position position="156"/>
    </location>
    <ligand>
        <name>ATP</name>
        <dbReference type="ChEBI" id="CHEBI:30616"/>
    </ligand>
</feature>
<keyword evidence="5" id="KW-0677">Repeat</keyword>
<dbReference type="InterPro" id="IPR011992">
    <property type="entry name" value="EF-hand-dom_pair"/>
</dbReference>
<dbReference type="SMART" id="SM00220">
    <property type="entry name" value="S_TKc"/>
    <property type="match status" value="1"/>
</dbReference>
<evidence type="ECO:0000256" key="2">
    <source>
        <dbReference type="ARBA" id="ARBA00012513"/>
    </source>
</evidence>
<dbReference type="EC" id="2.7.11.1" evidence="2"/>
<keyword evidence="4" id="KW-0808">Transferase</keyword>
<evidence type="ECO:0000256" key="10">
    <source>
        <dbReference type="ARBA" id="ARBA00048679"/>
    </source>
</evidence>
<dbReference type="InterPro" id="IPR008271">
    <property type="entry name" value="Ser/Thr_kinase_AS"/>
</dbReference>
<evidence type="ECO:0000256" key="9">
    <source>
        <dbReference type="ARBA" id="ARBA00047899"/>
    </source>
</evidence>
<protein>
    <recommendedName>
        <fullName evidence="2">non-specific serine/threonine protein kinase</fullName>
        <ecNumber evidence="2">2.7.11.1</ecNumber>
    </recommendedName>
</protein>
<dbReference type="FunFam" id="3.30.200.20:FF:000101">
    <property type="entry name" value="CDPK-related kinase 1"/>
    <property type="match status" value="1"/>
</dbReference>
<evidence type="ECO:0000256" key="3">
    <source>
        <dbReference type="ARBA" id="ARBA00022527"/>
    </source>
</evidence>
<evidence type="ECO:0000256" key="11">
    <source>
        <dbReference type="PROSITE-ProRule" id="PRU10141"/>
    </source>
</evidence>
<dbReference type="FunFam" id="1.10.510.10:FF:001294">
    <property type="entry name" value="CDPK-related kinase 3"/>
    <property type="match status" value="1"/>
</dbReference>
<dbReference type="Gene3D" id="1.10.510.10">
    <property type="entry name" value="Transferase(Phosphotransferase) domain 1"/>
    <property type="match status" value="1"/>
</dbReference>
<name>A0ABD3CSG3_9LAMI</name>
<evidence type="ECO:0000256" key="8">
    <source>
        <dbReference type="ARBA" id="ARBA00022840"/>
    </source>
</evidence>
<evidence type="ECO:0000313" key="15">
    <source>
        <dbReference type="Proteomes" id="UP001632038"/>
    </source>
</evidence>
<evidence type="ECO:0000256" key="5">
    <source>
        <dbReference type="ARBA" id="ARBA00022737"/>
    </source>
</evidence>
<comment type="similarity">
    <text evidence="1">Belongs to the protein kinase superfamily. CAMK Ser/Thr protein kinase family. CaMK subfamily.</text>
</comment>
<dbReference type="FunFam" id="1.10.238.10:FF:000085">
    <property type="entry name" value="CDPK-related kinase 1"/>
    <property type="match status" value="1"/>
</dbReference>
<sequence>MGLCHGKATKQQKNLSDNPIIPNDGTIISSTGRKTPKFSFFSPSSLPSSFKNSPANLSSVLSTPLRFLKIPFPPPSPARHIKALLARRHGSVKSNDASIPEGSECEIIELDKNFGFSKNFISHYEIGEEVGRGHFGYICSAIGKKWSMKGHDVAVKVIPKSKMTTAISIEDTRREVKILRALTGHKNLVQFYDAYEDDDNVYVVMELCNGGELLDRILSRGGKYEEEDAKVIIVQILSVIAYCHLQGVVHRDLKPENFLFTSKDDHSLLKVIDFGLSDYVKPDERLTDIVGSAYYVAPEVLHRSYGTEADMWSIGVIAYILLCGSRPFWSRTESGIFRAVLKGDPSFDEAPWPSLSADAVDFVKRLLNKDYRKRITAAQALCHPWLAGHHDVKIPLDMLIYKQVKAYICSSSLRKAALGALARTLTTSELAYLREQFTLLGPNKIGLISLHDFKSAMLKSSTNAARDSRVLEYVNVVSSLEFGKMDFEEFCAAAISVYQLEGLENWEQHARSAYDFFEKDGNRPIMIEELASELGLSPSVPVHVVLQDWIRHSDGKLSFVGFVRLLHGVSPRSSQKA</sequence>
<proteinExistence type="inferred from homology"/>
<dbReference type="PANTHER" id="PTHR24349">
    <property type="entry name" value="SERINE/THREONINE-PROTEIN KINASE"/>
    <property type="match status" value="1"/>
</dbReference>